<reference evidence="2" key="1">
    <citation type="submission" date="2015-12" db="EMBL/GenBank/DDBJ databases">
        <authorList>
            <person name="Lauer A."/>
            <person name="Humrighouse B."/>
            <person name="Loparev V."/>
            <person name="Shewmaker P.L."/>
            <person name="Whitney A.M."/>
            <person name="McLaughlin R.W."/>
        </authorList>
    </citation>
    <scope>NUCLEOTIDE SEQUENCE [LARGE SCALE GENOMIC DNA]</scope>
    <source>
        <strain evidence="2">LMG 26678</strain>
    </source>
</reference>
<dbReference type="Proteomes" id="UP000067523">
    <property type="component" value="Chromosome"/>
</dbReference>
<keyword evidence="2" id="KW-1185">Reference proteome</keyword>
<dbReference type="EMBL" id="CP013655">
    <property type="protein sequence ID" value="ALS36100.1"/>
    <property type="molecule type" value="Genomic_DNA"/>
</dbReference>
<sequence length="82" mass="9897">MSHYFMCGFKCIYVCFLKFVKVFSRDDVISTVLIFNNSLDVLLQINFLVLKQEKLDYPIFFMYLIRIKEEWSYTKDPITFGE</sequence>
<dbReference type="KEGG" id="erx:ATZ35_02665"/>
<accession>A0A0U2VRU8</accession>
<protein>
    <submittedName>
        <fullName evidence="1">Uncharacterized protein</fullName>
    </submittedName>
</protein>
<proteinExistence type="predicted"/>
<gene>
    <name evidence="1" type="ORF">ATZ35_02665</name>
</gene>
<evidence type="ECO:0000313" key="2">
    <source>
        <dbReference type="Proteomes" id="UP000067523"/>
    </source>
</evidence>
<dbReference type="AlphaFoldDB" id="A0A0U2VRU8"/>
<name>A0A0U2VRU8_9ENTE</name>
<organism evidence="1 2">
    <name type="scientific">Enterococcus rotai</name>
    <dbReference type="NCBI Taxonomy" id="118060"/>
    <lineage>
        <taxon>Bacteria</taxon>
        <taxon>Bacillati</taxon>
        <taxon>Bacillota</taxon>
        <taxon>Bacilli</taxon>
        <taxon>Lactobacillales</taxon>
        <taxon>Enterococcaceae</taxon>
        <taxon>Enterococcus</taxon>
    </lineage>
</organism>
<evidence type="ECO:0000313" key="1">
    <source>
        <dbReference type="EMBL" id="ALS36100.1"/>
    </source>
</evidence>